<dbReference type="PANTHER" id="PTHR46018">
    <property type="entry name" value="ZINC PHOSPHODIESTERASE ELAC PROTEIN 1"/>
    <property type="match status" value="1"/>
</dbReference>
<evidence type="ECO:0000259" key="1">
    <source>
        <dbReference type="SMART" id="SM00849"/>
    </source>
</evidence>
<evidence type="ECO:0000313" key="2">
    <source>
        <dbReference type="EMBL" id="MEJ5945248.1"/>
    </source>
</evidence>
<dbReference type="Pfam" id="PF12706">
    <property type="entry name" value="Lactamase_B_2"/>
    <property type="match status" value="1"/>
</dbReference>
<name>A0ABU8RJK5_9ACTN</name>
<dbReference type="InterPro" id="IPR036866">
    <property type="entry name" value="RibonucZ/Hydroxyglut_hydro"/>
</dbReference>
<dbReference type="SMART" id="SM00849">
    <property type="entry name" value="Lactamase_B"/>
    <property type="match status" value="1"/>
</dbReference>
<dbReference type="PANTHER" id="PTHR46018:SF4">
    <property type="entry name" value="METALLO-HYDROLASE YHFI-RELATED"/>
    <property type="match status" value="1"/>
</dbReference>
<accession>A0ABU8RJK5</accession>
<dbReference type="RefSeq" id="WP_339574628.1">
    <property type="nucleotide sequence ID" value="NZ_JBBIAA010000006.1"/>
</dbReference>
<comment type="caution">
    <text evidence="2">The sequence shown here is derived from an EMBL/GenBank/DDBJ whole genome shotgun (WGS) entry which is preliminary data.</text>
</comment>
<keyword evidence="3" id="KW-1185">Reference proteome</keyword>
<gene>
    <name evidence="2" type="ORF">WDZ17_08065</name>
</gene>
<dbReference type="Gene3D" id="3.60.15.10">
    <property type="entry name" value="Ribonuclease Z/Hydroxyacylglutathione hydrolase-like"/>
    <property type="match status" value="1"/>
</dbReference>
<sequence>MRLTVVGCSGSLPGPSSAASCYLVEADGAADDGGPARTWHVLLDLGSGALGPLQRCVDLDELDAVLLSHLHPDHCLDLCGLHVARTYDPRRPRGTGRPLPVHGPAATGEQLAAAYGAGEAAGIAASLDVRPWRTGEVVRLGPLAVEVAPARHPGEAYALRVREVATGRVLVYTGDTDSCPAVDVLARGADLLLAEAAFQEGRDAARGVHLTGRRAAELADGAGVGRLLLTHLPPWNDPDVVLADAAAGGYGGPVALARPGLVVEV</sequence>
<organism evidence="2 3">
    <name type="scientific">Pseudokineococcus basanitobsidens</name>
    <dbReference type="NCBI Taxonomy" id="1926649"/>
    <lineage>
        <taxon>Bacteria</taxon>
        <taxon>Bacillati</taxon>
        <taxon>Actinomycetota</taxon>
        <taxon>Actinomycetes</taxon>
        <taxon>Kineosporiales</taxon>
        <taxon>Kineosporiaceae</taxon>
        <taxon>Pseudokineococcus</taxon>
    </lineage>
</organism>
<dbReference type="Proteomes" id="UP001387100">
    <property type="component" value="Unassembled WGS sequence"/>
</dbReference>
<dbReference type="EMBL" id="JBBIAA010000006">
    <property type="protein sequence ID" value="MEJ5945248.1"/>
    <property type="molecule type" value="Genomic_DNA"/>
</dbReference>
<dbReference type="CDD" id="cd07716">
    <property type="entry name" value="RNaseZ_short-form-like_MBL-fold"/>
    <property type="match status" value="1"/>
</dbReference>
<evidence type="ECO:0000313" key="3">
    <source>
        <dbReference type="Proteomes" id="UP001387100"/>
    </source>
</evidence>
<reference evidence="2 3" key="1">
    <citation type="journal article" date="2017" name="Int. J. Syst. Evol. Microbiol.">
        <title>Pseudokineococcus basanitobsidens sp. nov., isolated from volcanic rock.</title>
        <authorList>
            <person name="Lee D.W."/>
            <person name="Park M.Y."/>
            <person name="Kim J.J."/>
            <person name="Kim B.S."/>
        </authorList>
    </citation>
    <scope>NUCLEOTIDE SEQUENCE [LARGE SCALE GENOMIC DNA]</scope>
    <source>
        <strain evidence="2 3">DSM 103726</strain>
    </source>
</reference>
<dbReference type="PROSITE" id="PS51257">
    <property type="entry name" value="PROKAR_LIPOPROTEIN"/>
    <property type="match status" value="1"/>
</dbReference>
<feature type="domain" description="Metallo-beta-lactamase" evidence="1">
    <location>
        <begin position="18"/>
        <end position="213"/>
    </location>
</feature>
<dbReference type="SUPFAM" id="SSF56281">
    <property type="entry name" value="Metallo-hydrolase/oxidoreductase"/>
    <property type="match status" value="1"/>
</dbReference>
<dbReference type="InterPro" id="IPR001279">
    <property type="entry name" value="Metallo-B-lactamas"/>
</dbReference>
<protein>
    <submittedName>
        <fullName evidence="2">MBL fold metallo-hydrolase</fullName>
    </submittedName>
</protein>
<proteinExistence type="predicted"/>